<comment type="caution">
    <text evidence="5">The sequence shown here is derived from an EMBL/GenBank/DDBJ whole genome shotgun (WGS) entry which is preliminary data.</text>
</comment>
<evidence type="ECO:0000313" key="6">
    <source>
        <dbReference type="Proteomes" id="UP000518300"/>
    </source>
</evidence>
<dbReference type="InterPro" id="IPR038734">
    <property type="entry name" value="YhaN_AAA"/>
</dbReference>
<evidence type="ECO:0000313" key="5">
    <source>
        <dbReference type="EMBL" id="NMO15303.1"/>
    </source>
</evidence>
<keyword evidence="3" id="KW-0472">Membrane</keyword>
<sequence>MKPGLRIDSLRVLGFGRFSGMTRELGPGLHLLYGPNEAGKSTLLAFLRSMLFGFEKNGHPERYEPKSGGPFGGELRLTTDVGPLLVRRVAAGRRAKGELSVLGPDGQFLPPERLEDALGHVSRELFFDVFAFRLDELAGFERLTEQRGASEALVAASMRGARRLPEVVARLQKSADELYKPNGTKPMLNETLKKLEEVQSRLREVGDRPARYFAERERLATLGEEQRGLDAELLSVGREVERLARLEAALGDLVALAEVRAELESLPALEHFPEGGEARLEDALLRNRNQRAEGARLEQRLATVRAGLERLSTPSRVRGREEALRLALAAYQERSGLMRALPARRAAVAEKRRQVERELKELGLPVDGPGLLALDLSAGVRATLEELATRLGAVETECREASGNRSRLRAERERLDGEVAGAEAELARLPETLPGQVRQQQAGLARMRGVRAELEKLGEQRAELRRQFESARTQSEPPPVEVVVPVWWVPAVAAVVVVFSVVAWLLAGTQVAVLCGVGGLLLTGVLEMARRRVETARASALEAHAARQRGRQQEEERLRSVLVGLAAREEVLHRELLASAQEAGMTPVATPADMASKEAALAEALEQAGRRESLVREREKQGAEQGRAQREERRAEEVLREVEQRQAELARTLAGHLAARSFPVTLPASAALALWRDAAALKQRLLDVGTEEAALSVDEQTCAPVAMRLWEEAVAAGLASEPVATVPSPSTLETVAARVSAALETAREQDVEHRALEQNHRELLAEKARLDGLCHAEETAIATLLAEGGATDEESFRRRAAQAHRYAELSHRARELSQRLEARTGLSESQAREALRETGGEQGLHSALEFQRARHTEAQQRQKEVLTDRGALKQLLEQWENDGELSRLRIEEESLKARAAELATRYAADRLALALLSRARRRFEEEQQPRVVQLASEHFDALTGGRYRRVIIPNAEERELRVSDGEQDWSAASLSRGTREQLYLAFRLAVVRDFAETRGALPLIVDDVLVNFDPERARGAIRLFARLATQQQVIAFTCHPWLRELFEAEGARVQELDSSTSKPQQASLTVLQAG</sequence>
<dbReference type="Pfam" id="PF13514">
    <property type="entry name" value="AAA_27"/>
    <property type="match status" value="1"/>
</dbReference>
<dbReference type="AlphaFoldDB" id="A0A848LEL9"/>
<evidence type="ECO:0000256" key="2">
    <source>
        <dbReference type="SAM" id="MobiDB-lite"/>
    </source>
</evidence>
<keyword evidence="6" id="KW-1185">Reference proteome</keyword>
<feature type="coiled-coil region" evidence="1">
    <location>
        <begin position="746"/>
        <end position="773"/>
    </location>
</feature>
<accession>A0A848LEL9</accession>
<evidence type="ECO:0000256" key="1">
    <source>
        <dbReference type="SAM" id="Coils"/>
    </source>
</evidence>
<dbReference type="Proteomes" id="UP000518300">
    <property type="component" value="Unassembled WGS sequence"/>
</dbReference>
<name>A0A848LEL9_9BACT</name>
<evidence type="ECO:0000259" key="4">
    <source>
        <dbReference type="Pfam" id="PF13514"/>
    </source>
</evidence>
<feature type="domain" description="YhaN AAA" evidence="4">
    <location>
        <begin position="6"/>
        <end position="206"/>
    </location>
</feature>
<protein>
    <submittedName>
        <fullName evidence="5">AAA family ATPase</fullName>
    </submittedName>
</protein>
<proteinExistence type="predicted"/>
<keyword evidence="1" id="KW-0175">Coiled coil</keyword>
<reference evidence="5 6" key="1">
    <citation type="submission" date="2020-04" db="EMBL/GenBank/DDBJ databases">
        <title>Draft genome of Pyxidicoccus fallax type strain.</title>
        <authorList>
            <person name="Whitworth D.E."/>
        </authorList>
    </citation>
    <scope>NUCLEOTIDE SEQUENCE [LARGE SCALE GENOMIC DNA]</scope>
    <source>
        <strain evidence="5 6">DSM 14698</strain>
    </source>
</reference>
<evidence type="ECO:0000256" key="3">
    <source>
        <dbReference type="SAM" id="Phobius"/>
    </source>
</evidence>
<keyword evidence="3" id="KW-1133">Transmembrane helix</keyword>
<feature type="region of interest" description="Disordered" evidence="2">
    <location>
        <begin position="611"/>
        <end position="635"/>
    </location>
</feature>
<organism evidence="5 6">
    <name type="scientific">Pyxidicoccus fallax</name>
    <dbReference type="NCBI Taxonomy" id="394095"/>
    <lineage>
        <taxon>Bacteria</taxon>
        <taxon>Pseudomonadati</taxon>
        <taxon>Myxococcota</taxon>
        <taxon>Myxococcia</taxon>
        <taxon>Myxococcales</taxon>
        <taxon>Cystobacterineae</taxon>
        <taxon>Myxococcaceae</taxon>
        <taxon>Pyxidicoccus</taxon>
    </lineage>
</organism>
<feature type="transmembrane region" description="Helical" evidence="3">
    <location>
        <begin position="511"/>
        <end position="529"/>
    </location>
</feature>
<feature type="transmembrane region" description="Helical" evidence="3">
    <location>
        <begin position="482"/>
        <end position="505"/>
    </location>
</feature>
<dbReference type="RefSeq" id="WP_169344596.1">
    <property type="nucleotide sequence ID" value="NZ_JABBJJ010000036.1"/>
</dbReference>
<dbReference type="PANTHER" id="PTHR41259:SF1">
    <property type="entry name" value="DOUBLE-STRAND BREAK REPAIR RAD50 ATPASE, PUTATIVE-RELATED"/>
    <property type="match status" value="1"/>
</dbReference>
<dbReference type="InterPro" id="IPR027417">
    <property type="entry name" value="P-loop_NTPase"/>
</dbReference>
<gene>
    <name evidence="5" type="ORF">HG543_10620</name>
</gene>
<dbReference type="PANTHER" id="PTHR41259">
    <property type="entry name" value="DOUBLE-STRAND BREAK REPAIR RAD50 ATPASE, PUTATIVE-RELATED"/>
    <property type="match status" value="1"/>
</dbReference>
<feature type="coiled-coil region" evidence="1">
    <location>
        <begin position="398"/>
        <end position="474"/>
    </location>
</feature>
<dbReference type="EMBL" id="JABBJJ010000036">
    <property type="protein sequence ID" value="NMO15303.1"/>
    <property type="molecule type" value="Genomic_DNA"/>
</dbReference>
<dbReference type="SUPFAM" id="SSF52540">
    <property type="entry name" value="P-loop containing nucleoside triphosphate hydrolases"/>
    <property type="match status" value="1"/>
</dbReference>
<dbReference type="Gene3D" id="3.40.50.300">
    <property type="entry name" value="P-loop containing nucleotide triphosphate hydrolases"/>
    <property type="match status" value="2"/>
</dbReference>
<keyword evidence="3" id="KW-0812">Transmembrane</keyword>